<proteinExistence type="predicted"/>
<name>A0A484MFJ4_9ASTE</name>
<dbReference type="EMBL" id="OOIL02003256">
    <property type="protein sequence ID" value="VFQ86864.1"/>
    <property type="molecule type" value="Genomic_DNA"/>
</dbReference>
<dbReference type="AlphaFoldDB" id="A0A484MFJ4"/>
<feature type="region of interest" description="Disordered" evidence="1">
    <location>
        <begin position="49"/>
        <end position="68"/>
    </location>
</feature>
<evidence type="ECO:0000256" key="1">
    <source>
        <dbReference type="SAM" id="MobiDB-lite"/>
    </source>
</evidence>
<evidence type="ECO:0000313" key="3">
    <source>
        <dbReference type="Proteomes" id="UP000595140"/>
    </source>
</evidence>
<protein>
    <submittedName>
        <fullName evidence="2">Uncharacterized protein</fullName>
    </submittedName>
</protein>
<gene>
    <name evidence="2" type="ORF">CCAM_LOCUS28640</name>
</gene>
<feature type="region of interest" description="Disordered" evidence="1">
    <location>
        <begin position="1"/>
        <end position="32"/>
    </location>
</feature>
<accession>A0A484MFJ4</accession>
<dbReference type="Proteomes" id="UP000595140">
    <property type="component" value="Unassembled WGS sequence"/>
</dbReference>
<organism evidence="2 3">
    <name type="scientific">Cuscuta campestris</name>
    <dbReference type="NCBI Taxonomy" id="132261"/>
    <lineage>
        <taxon>Eukaryota</taxon>
        <taxon>Viridiplantae</taxon>
        <taxon>Streptophyta</taxon>
        <taxon>Embryophyta</taxon>
        <taxon>Tracheophyta</taxon>
        <taxon>Spermatophyta</taxon>
        <taxon>Magnoliopsida</taxon>
        <taxon>eudicotyledons</taxon>
        <taxon>Gunneridae</taxon>
        <taxon>Pentapetalae</taxon>
        <taxon>asterids</taxon>
        <taxon>lamiids</taxon>
        <taxon>Solanales</taxon>
        <taxon>Convolvulaceae</taxon>
        <taxon>Cuscuteae</taxon>
        <taxon>Cuscuta</taxon>
        <taxon>Cuscuta subgen. Grammica</taxon>
        <taxon>Cuscuta sect. Cleistogrammica</taxon>
    </lineage>
</organism>
<keyword evidence="3" id="KW-1185">Reference proteome</keyword>
<reference evidence="2 3" key="1">
    <citation type="submission" date="2018-04" db="EMBL/GenBank/DDBJ databases">
        <authorList>
            <person name="Vogel A."/>
        </authorList>
    </citation>
    <scope>NUCLEOTIDE SEQUENCE [LARGE SCALE GENOMIC DNA]</scope>
</reference>
<sequence length="406" mass="46228">MEGGEKRSGSPVVADPASYKKPRRSEVVEDPSIVETEEPIVEIDKESIVKADDVSETDEEPKIHYPKPDNKEDALKIMNERLTLQLGLRWIVYRFMVLEDEKERFLSSVESLQQEFDKEKSLIDLFEGPPNFVLVAVEANALEDAKAKSGVGIREIVDRFYGFSDIYQTSKQAKIRAQLLFFKLEVLYLLNRKKIQRLATAQRCTINLFTSGYPSSAMLLGHEDVIVDVEGERQNMHNLPFTGLLHKVYIYGRKQKMMASYKDGKEIMSPDYLFLGKPYLSVKFGLDDADIFTHEEGKLINHIRGPLEAEFEVNLTERGRGFVELVIVGESAGLVTQVMDSLVLLCIRLKSEIILQKYMENVGEQKLADVLKTRQCRGNEAGGYFVGCWLTDDDESDEDEDEDAWC</sequence>
<evidence type="ECO:0000313" key="2">
    <source>
        <dbReference type="EMBL" id="VFQ86864.1"/>
    </source>
</evidence>